<reference evidence="3 4" key="1">
    <citation type="submission" date="2017-03" db="EMBL/GenBank/DDBJ databases">
        <authorList>
            <person name="Afonso C.L."/>
            <person name="Miller P.J."/>
            <person name="Scott M.A."/>
            <person name="Spackman E."/>
            <person name="Goraichik I."/>
            <person name="Dimitrov K.M."/>
            <person name="Suarez D.L."/>
            <person name="Swayne D.E."/>
        </authorList>
    </citation>
    <scope>NUCLEOTIDE SEQUENCE [LARGE SCALE GENOMIC DNA]</scope>
    <source>
        <strain evidence="3">SB41UT1</strain>
    </source>
</reference>
<organism evidence="3 4">
    <name type="scientific">Parendozoicomonas haliclonae</name>
    <dbReference type="NCBI Taxonomy" id="1960125"/>
    <lineage>
        <taxon>Bacteria</taxon>
        <taxon>Pseudomonadati</taxon>
        <taxon>Pseudomonadota</taxon>
        <taxon>Gammaproteobacteria</taxon>
        <taxon>Oceanospirillales</taxon>
        <taxon>Endozoicomonadaceae</taxon>
        <taxon>Parendozoicomonas</taxon>
    </lineage>
</organism>
<evidence type="ECO:0000313" key="4">
    <source>
        <dbReference type="Proteomes" id="UP000196573"/>
    </source>
</evidence>
<name>A0A1X7AKK0_9GAMM</name>
<dbReference type="OrthoDB" id="9150437at2"/>
<feature type="transmembrane region" description="Helical" evidence="1">
    <location>
        <begin position="193"/>
        <end position="211"/>
    </location>
</feature>
<dbReference type="PANTHER" id="PTHR22911">
    <property type="entry name" value="ACYL-MALONYL CONDENSING ENZYME-RELATED"/>
    <property type="match status" value="1"/>
</dbReference>
<feature type="transmembrane region" description="Helical" evidence="1">
    <location>
        <begin position="270"/>
        <end position="289"/>
    </location>
</feature>
<dbReference type="PANTHER" id="PTHR22911:SF79">
    <property type="entry name" value="MOBA-LIKE NTP TRANSFERASE DOMAIN-CONTAINING PROTEIN"/>
    <property type="match status" value="1"/>
</dbReference>
<keyword evidence="1" id="KW-0812">Transmembrane</keyword>
<feature type="domain" description="EamA" evidence="2">
    <location>
        <begin position="8"/>
        <end position="143"/>
    </location>
</feature>
<accession>A0A1X7AKK0</accession>
<feature type="transmembrane region" description="Helical" evidence="1">
    <location>
        <begin position="74"/>
        <end position="93"/>
    </location>
</feature>
<feature type="transmembrane region" description="Helical" evidence="1">
    <location>
        <begin position="155"/>
        <end position="173"/>
    </location>
</feature>
<dbReference type="Pfam" id="PF00892">
    <property type="entry name" value="EamA"/>
    <property type="match status" value="2"/>
</dbReference>
<feature type="transmembrane region" description="Helical" evidence="1">
    <location>
        <begin position="99"/>
        <end position="119"/>
    </location>
</feature>
<feature type="domain" description="EamA" evidence="2">
    <location>
        <begin position="156"/>
        <end position="283"/>
    </location>
</feature>
<dbReference type="RefSeq" id="WP_087110023.1">
    <property type="nucleotide sequence ID" value="NZ_CBCSCN010000003.1"/>
</dbReference>
<dbReference type="AlphaFoldDB" id="A0A1X7AKK0"/>
<evidence type="ECO:0000259" key="2">
    <source>
        <dbReference type="Pfam" id="PF00892"/>
    </source>
</evidence>
<evidence type="ECO:0000313" key="3">
    <source>
        <dbReference type="EMBL" id="SMA47123.1"/>
    </source>
</evidence>
<feature type="transmembrane region" description="Helical" evidence="1">
    <location>
        <begin position="7"/>
        <end position="28"/>
    </location>
</feature>
<dbReference type="SUPFAM" id="SSF103481">
    <property type="entry name" value="Multidrug resistance efflux transporter EmrE"/>
    <property type="match status" value="2"/>
</dbReference>
<dbReference type="InterPro" id="IPR037185">
    <property type="entry name" value="EmrE-like"/>
</dbReference>
<dbReference type="Proteomes" id="UP000196573">
    <property type="component" value="Unassembled WGS sequence"/>
</dbReference>
<feature type="transmembrane region" description="Helical" evidence="1">
    <location>
        <begin position="34"/>
        <end position="53"/>
    </location>
</feature>
<dbReference type="EMBL" id="FWPT01000005">
    <property type="protein sequence ID" value="SMA47123.1"/>
    <property type="molecule type" value="Genomic_DNA"/>
</dbReference>
<sequence length="297" mass="31739">MKEQRLALLNLHIAIVLLGISGLFGKLLPIDPTLIVLGRTVIGAAVLAGILLFQKRLQQAFAGGWSLSKAQWPLNMLLGIVLALHWITFFKAIQVSSVAIGLLAFASFPVFVTLLEPLLFREKLRLLDLLTAAGVVLGLFIIFPLSSMDSQADKVAGIAWGVVSALLFALLSLANRFRIQNTDAVTLTCQQNIGAALITLLLIPAGGLSIMANHWPLLLALGLLCTTLPMLMFLNSLRHLKAQLVSLVTCLEPVYGIVFAAALFGDVPSSNTLIGGAVILLAITAGTLIRNKSRSFS</sequence>
<feature type="transmembrane region" description="Helical" evidence="1">
    <location>
        <begin position="126"/>
        <end position="143"/>
    </location>
</feature>
<evidence type="ECO:0000256" key="1">
    <source>
        <dbReference type="SAM" id="Phobius"/>
    </source>
</evidence>
<dbReference type="InterPro" id="IPR000620">
    <property type="entry name" value="EamA_dom"/>
</dbReference>
<feature type="transmembrane region" description="Helical" evidence="1">
    <location>
        <begin position="244"/>
        <end position="264"/>
    </location>
</feature>
<gene>
    <name evidence="3" type="primary">yijE_1</name>
    <name evidence="3" type="ORF">EHSB41UT_02320</name>
</gene>
<keyword evidence="4" id="KW-1185">Reference proteome</keyword>
<keyword evidence="1" id="KW-0472">Membrane</keyword>
<dbReference type="GO" id="GO:0016020">
    <property type="term" value="C:membrane"/>
    <property type="evidence" value="ECO:0007669"/>
    <property type="project" value="InterPro"/>
</dbReference>
<protein>
    <submittedName>
        <fullName evidence="3">Putative inner membrane transporter yiJE</fullName>
    </submittedName>
</protein>
<feature type="transmembrane region" description="Helical" evidence="1">
    <location>
        <begin position="217"/>
        <end position="237"/>
    </location>
</feature>
<proteinExistence type="predicted"/>
<keyword evidence="1" id="KW-1133">Transmembrane helix</keyword>